<gene>
    <name evidence="1" type="ORF">HHL15_01625</name>
</gene>
<organism evidence="1 2">
    <name type="scientific">Zoogloea dura</name>
    <dbReference type="NCBI Taxonomy" id="2728840"/>
    <lineage>
        <taxon>Bacteria</taxon>
        <taxon>Pseudomonadati</taxon>
        <taxon>Pseudomonadota</taxon>
        <taxon>Betaproteobacteria</taxon>
        <taxon>Rhodocyclales</taxon>
        <taxon>Zoogloeaceae</taxon>
        <taxon>Zoogloea</taxon>
    </lineage>
</organism>
<accession>A0A848G076</accession>
<comment type="caution">
    <text evidence="1">The sequence shown here is derived from an EMBL/GenBank/DDBJ whole genome shotgun (WGS) entry which is preliminary data.</text>
</comment>
<dbReference type="AlphaFoldDB" id="A0A848G076"/>
<dbReference type="EMBL" id="JABBGA010000001">
    <property type="protein sequence ID" value="NML24430.1"/>
    <property type="molecule type" value="Genomic_DNA"/>
</dbReference>
<keyword evidence="2" id="KW-1185">Reference proteome</keyword>
<protein>
    <submittedName>
        <fullName evidence="1">Uncharacterized protein</fullName>
    </submittedName>
</protein>
<sequence>MAFWDDLKQLGKDIGGEISNLGKELNEIGKDTIKEIKQDPAKYLVDSAKEVATGAVKVGKYVLEEGIPDAGFLSVKKMGDLYRSGQLPEDRHEAYFEQVRNGLSLSRRQIDHLLNKEAPSADNDLKNRINLLKKANNRLDWFLNSSGLDLDSDARKDAQSDIDRVKEAILALEEQGN</sequence>
<name>A0A848G076_9RHOO</name>
<evidence type="ECO:0000313" key="2">
    <source>
        <dbReference type="Proteomes" id="UP000580043"/>
    </source>
</evidence>
<reference evidence="1 2" key="1">
    <citation type="submission" date="2020-04" db="EMBL/GenBank/DDBJ databases">
        <title>Zoogloea sp. G-4-1-14 isolated from soil.</title>
        <authorList>
            <person name="Dahal R.H."/>
        </authorList>
    </citation>
    <scope>NUCLEOTIDE SEQUENCE [LARGE SCALE GENOMIC DNA]</scope>
    <source>
        <strain evidence="1 2">G-4-1-14</strain>
    </source>
</reference>
<dbReference type="RefSeq" id="WP_169144061.1">
    <property type="nucleotide sequence ID" value="NZ_JABBGA010000001.1"/>
</dbReference>
<dbReference type="Proteomes" id="UP000580043">
    <property type="component" value="Unassembled WGS sequence"/>
</dbReference>
<proteinExistence type="predicted"/>
<evidence type="ECO:0000313" key="1">
    <source>
        <dbReference type="EMBL" id="NML24430.1"/>
    </source>
</evidence>